<evidence type="ECO:0008006" key="3">
    <source>
        <dbReference type="Google" id="ProtNLM"/>
    </source>
</evidence>
<dbReference type="OrthoDB" id="711883at2"/>
<accession>A0A2U2P9P1</accession>
<sequence>MKKIRFTGWKKGVNKIEFIQLLHHNAGISLKEAKQIKDRIVDGEIVEINAKKEAAEYIINQSSNCGFQGEMIEE</sequence>
<name>A0A2U2P9P1_9SPHI</name>
<dbReference type="InterPro" id="IPR014719">
    <property type="entry name" value="Ribosomal_bL12_C/ClpS-like"/>
</dbReference>
<organism evidence="1 2">
    <name type="scientific">Pararcticibacter amylolyticus</name>
    <dbReference type="NCBI Taxonomy" id="2173175"/>
    <lineage>
        <taxon>Bacteria</taxon>
        <taxon>Pseudomonadati</taxon>
        <taxon>Bacteroidota</taxon>
        <taxon>Sphingobacteriia</taxon>
        <taxon>Sphingobacteriales</taxon>
        <taxon>Sphingobacteriaceae</taxon>
        <taxon>Pararcticibacter</taxon>
    </lineage>
</organism>
<dbReference type="EMBL" id="QEAS01000040">
    <property type="protein sequence ID" value="PWG78014.1"/>
    <property type="molecule type" value="Genomic_DNA"/>
</dbReference>
<dbReference type="RefSeq" id="WP_109418422.1">
    <property type="nucleotide sequence ID" value="NZ_QEAS01000040.1"/>
</dbReference>
<evidence type="ECO:0000313" key="2">
    <source>
        <dbReference type="Proteomes" id="UP000245647"/>
    </source>
</evidence>
<keyword evidence="2" id="KW-1185">Reference proteome</keyword>
<reference evidence="1 2" key="1">
    <citation type="submission" date="2018-04" db="EMBL/GenBank/DDBJ databases">
        <title>Pedobacter chongqingensis sp. nov., isolated from a rottenly hemp rope.</title>
        <authorList>
            <person name="Cai Y."/>
        </authorList>
    </citation>
    <scope>NUCLEOTIDE SEQUENCE [LARGE SCALE GENOMIC DNA]</scope>
    <source>
        <strain evidence="1 2">FJ4-8</strain>
    </source>
</reference>
<evidence type="ECO:0000313" key="1">
    <source>
        <dbReference type="EMBL" id="PWG78014.1"/>
    </source>
</evidence>
<dbReference type="Proteomes" id="UP000245647">
    <property type="component" value="Unassembled WGS sequence"/>
</dbReference>
<gene>
    <name evidence="1" type="ORF">DDR33_24430</name>
</gene>
<comment type="caution">
    <text evidence="1">The sequence shown here is derived from an EMBL/GenBank/DDBJ whole genome shotgun (WGS) entry which is preliminary data.</text>
</comment>
<dbReference type="Gene3D" id="3.30.1390.10">
    <property type="match status" value="1"/>
</dbReference>
<dbReference type="AlphaFoldDB" id="A0A2U2P9P1"/>
<proteinExistence type="predicted"/>
<protein>
    <recommendedName>
        <fullName evidence="3">Ribosomal protein L7/L12 C-terminal domain-containing protein</fullName>
    </recommendedName>
</protein>